<evidence type="ECO:0000256" key="1">
    <source>
        <dbReference type="ARBA" id="ARBA00005322"/>
    </source>
</evidence>
<evidence type="ECO:0000256" key="5">
    <source>
        <dbReference type="ARBA" id="ARBA00023015"/>
    </source>
</evidence>
<reference evidence="9 10" key="1">
    <citation type="submission" date="2017-07" db="EMBL/GenBank/DDBJ databases">
        <title>Paenibacillus herberti R33 genome sequencing and assembly.</title>
        <authorList>
            <person name="Su W."/>
        </authorList>
    </citation>
    <scope>NUCLEOTIDE SEQUENCE [LARGE SCALE GENOMIC DNA]</scope>
    <source>
        <strain evidence="9 10">R33</strain>
    </source>
</reference>
<evidence type="ECO:0000256" key="4">
    <source>
        <dbReference type="ARBA" id="ARBA00022795"/>
    </source>
</evidence>
<protein>
    <recommendedName>
        <fullName evidence="2">Negative regulator of flagellin synthesis</fullName>
    </recommendedName>
</protein>
<keyword evidence="9" id="KW-0282">Flagellum</keyword>
<feature type="domain" description="Anti-sigma-28 factor FlgM C-terminal" evidence="8">
    <location>
        <begin position="33"/>
        <end position="82"/>
    </location>
</feature>
<dbReference type="InterPro" id="IPR031316">
    <property type="entry name" value="FlgM_C"/>
</dbReference>
<dbReference type="OrthoDB" id="2382241at2"/>
<dbReference type="GO" id="GO:0044781">
    <property type="term" value="P:bacterial-type flagellum organization"/>
    <property type="evidence" value="ECO:0007669"/>
    <property type="project" value="UniProtKB-KW"/>
</dbReference>
<evidence type="ECO:0000259" key="8">
    <source>
        <dbReference type="Pfam" id="PF04316"/>
    </source>
</evidence>
<dbReference type="Proteomes" id="UP000215145">
    <property type="component" value="Unassembled WGS sequence"/>
</dbReference>
<evidence type="ECO:0000256" key="2">
    <source>
        <dbReference type="ARBA" id="ARBA00017823"/>
    </source>
</evidence>
<evidence type="ECO:0000313" key="9">
    <source>
        <dbReference type="EMBL" id="OXM14135.1"/>
    </source>
</evidence>
<keyword evidence="9" id="KW-0966">Cell projection</keyword>
<keyword evidence="3" id="KW-0678">Repressor</keyword>
<evidence type="ECO:0000256" key="7">
    <source>
        <dbReference type="SAM" id="MobiDB-lite"/>
    </source>
</evidence>
<proteinExistence type="inferred from homology"/>
<keyword evidence="9" id="KW-0969">Cilium</keyword>
<dbReference type="NCBIfam" id="TIGR03824">
    <property type="entry name" value="FlgM_jcvi"/>
    <property type="match status" value="1"/>
</dbReference>
<comment type="similarity">
    <text evidence="1">Belongs to the FlgM family.</text>
</comment>
<keyword evidence="6" id="KW-0804">Transcription</keyword>
<feature type="compositionally biased region" description="Basic and acidic residues" evidence="7">
    <location>
        <begin position="19"/>
        <end position="33"/>
    </location>
</feature>
<dbReference type="SUPFAM" id="SSF101498">
    <property type="entry name" value="Anti-sigma factor FlgM"/>
    <property type="match status" value="1"/>
</dbReference>
<name>A0A229NWM0_9BACL</name>
<organism evidence="9 10">
    <name type="scientific">Paenibacillus herberti</name>
    <dbReference type="NCBI Taxonomy" id="1619309"/>
    <lineage>
        <taxon>Bacteria</taxon>
        <taxon>Bacillati</taxon>
        <taxon>Bacillota</taxon>
        <taxon>Bacilli</taxon>
        <taxon>Bacillales</taxon>
        <taxon>Paenibacillaceae</taxon>
        <taxon>Paenibacillus</taxon>
    </lineage>
</organism>
<feature type="region of interest" description="Disordered" evidence="7">
    <location>
        <begin position="15"/>
        <end position="35"/>
    </location>
</feature>
<gene>
    <name evidence="9" type="primary">flgM</name>
    <name evidence="9" type="ORF">CGZ75_14260</name>
</gene>
<evidence type="ECO:0000256" key="3">
    <source>
        <dbReference type="ARBA" id="ARBA00022491"/>
    </source>
</evidence>
<evidence type="ECO:0000256" key="6">
    <source>
        <dbReference type="ARBA" id="ARBA00023163"/>
    </source>
</evidence>
<keyword evidence="4" id="KW-1005">Bacterial flagellum biogenesis</keyword>
<evidence type="ECO:0000313" key="10">
    <source>
        <dbReference type="Proteomes" id="UP000215145"/>
    </source>
</evidence>
<dbReference type="Pfam" id="PF04316">
    <property type="entry name" value="FlgM"/>
    <property type="match status" value="1"/>
</dbReference>
<dbReference type="GO" id="GO:0045892">
    <property type="term" value="P:negative regulation of DNA-templated transcription"/>
    <property type="evidence" value="ECO:0007669"/>
    <property type="project" value="InterPro"/>
</dbReference>
<comment type="caution">
    <text evidence="9">The sequence shown here is derived from an EMBL/GenBank/DDBJ whole genome shotgun (WGS) entry which is preliminary data.</text>
</comment>
<dbReference type="AlphaFoldDB" id="A0A229NWM0"/>
<keyword evidence="5" id="KW-0805">Transcription regulation</keyword>
<keyword evidence="10" id="KW-1185">Reference proteome</keyword>
<dbReference type="InterPro" id="IPR007412">
    <property type="entry name" value="FlgM"/>
</dbReference>
<dbReference type="InterPro" id="IPR035890">
    <property type="entry name" value="Anti-sigma-28_factor_FlgM_sf"/>
</dbReference>
<sequence length="87" mass="10072">MKIIETGRIQPVHTYQKQGEARVTENARTRKTDQVQISEEAQAMLASRQPESAERKQRIQELKNEVASGTYRVDAEKIADKLWDFLK</sequence>
<dbReference type="EMBL" id="NMUQ01000002">
    <property type="protein sequence ID" value="OXM14135.1"/>
    <property type="molecule type" value="Genomic_DNA"/>
</dbReference>
<accession>A0A229NWM0</accession>